<evidence type="ECO:0000313" key="4">
    <source>
        <dbReference type="Proteomes" id="UP000478052"/>
    </source>
</evidence>
<dbReference type="AlphaFoldDB" id="A0A6G0VPX1"/>
<proteinExistence type="predicted"/>
<name>A0A6G0VPX1_APHCR</name>
<evidence type="ECO:0000256" key="1">
    <source>
        <dbReference type="SAM" id="Phobius"/>
    </source>
</evidence>
<organism evidence="3 4">
    <name type="scientific">Aphis craccivora</name>
    <name type="common">Cowpea aphid</name>
    <dbReference type="NCBI Taxonomy" id="307492"/>
    <lineage>
        <taxon>Eukaryota</taxon>
        <taxon>Metazoa</taxon>
        <taxon>Ecdysozoa</taxon>
        <taxon>Arthropoda</taxon>
        <taxon>Hexapoda</taxon>
        <taxon>Insecta</taxon>
        <taxon>Pterygota</taxon>
        <taxon>Neoptera</taxon>
        <taxon>Paraneoptera</taxon>
        <taxon>Hemiptera</taxon>
        <taxon>Sternorrhyncha</taxon>
        <taxon>Aphidomorpha</taxon>
        <taxon>Aphidoidea</taxon>
        <taxon>Aphididae</taxon>
        <taxon>Aphidini</taxon>
        <taxon>Aphis</taxon>
        <taxon>Aphis</taxon>
    </lineage>
</organism>
<sequence>MTFFEAVEQYPCLYNFKIPEYARRDITEKAWSKVAEEVKETDIKYIFILVILMLKTIHSYSTAMAVMHKV</sequence>
<dbReference type="OrthoDB" id="6147983at2759"/>
<feature type="transmembrane region" description="Helical" evidence="1">
    <location>
        <begin position="45"/>
        <end position="67"/>
    </location>
</feature>
<dbReference type="InterPro" id="IPR006578">
    <property type="entry name" value="MADF-dom"/>
</dbReference>
<feature type="domain" description="MADF" evidence="2">
    <location>
        <begin position="2"/>
        <end position="70"/>
    </location>
</feature>
<reference evidence="3 4" key="1">
    <citation type="submission" date="2019-08" db="EMBL/GenBank/DDBJ databases">
        <title>Whole genome of Aphis craccivora.</title>
        <authorList>
            <person name="Voronova N.V."/>
            <person name="Shulinski R.S."/>
            <person name="Bandarenka Y.V."/>
            <person name="Zhorov D.G."/>
            <person name="Warner D."/>
        </authorList>
    </citation>
    <scope>NUCLEOTIDE SEQUENCE [LARGE SCALE GENOMIC DNA]</scope>
    <source>
        <strain evidence="3">180601</strain>
        <tissue evidence="3">Whole Body</tissue>
    </source>
</reference>
<keyword evidence="1" id="KW-0812">Transmembrane</keyword>
<dbReference type="PROSITE" id="PS51029">
    <property type="entry name" value="MADF"/>
    <property type="match status" value="1"/>
</dbReference>
<dbReference type="Proteomes" id="UP000478052">
    <property type="component" value="Unassembled WGS sequence"/>
</dbReference>
<keyword evidence="1" id="KW-0472">Membrane</keyword>
<accession>A0A6G0VPX1</accession>
<gene>
    <name evidence="3" type="ORF">FWK35_00031298</name>
</gene>
<evidence type="ECO:0000313" key="3">
    <source>
        <dbReference type="EMBL" id="KAF0704931.1"/>
    </source>
</evidence>
<comment type="caution">
    <text evidence="3">The sequence shown here is derived from an EMBL/GenBank/DDBJ whole genome shotgun (WGS) entry which is preliminary data.</text>
</comment>
<dbReference type="Pfam" id="PF10545">
    <property type="entry name" value="MADF_DNA_bdg"/>
    <property type="match status" value="1"/>
</dbReference>
<evidence type="ECO:0000259" key="2">
    <source>
        <dbReference type="PROSITE" id="PS51029"/>
    </source>
</evidence>
<protein>
    <recommendedName>
        <fullName evidence="2">MADF domain-containing protein</fullName>
    </recommendedName>
</protein>
<dbReference type="EMBL" id="VUJU01013416">
    <property type="protein sequence ID" value="KAF0704931.1"/>
    <property type="molecule type" value="Genomic_DNA"/>
</dbReference>
<keyword evidence="1" id="KW-1133">Transmembrane helix</keyword>
<keyword evidence="4" id="KW-1185">Reference proteome</keyword>